<comment type="catalytic activity">
    <reaction evidence="10 11">
        <text>shikimate + ATP = 3-phosphoshikimate + ADP + H(+)</text>
        <dbReference type="Rhea" id="RHEA:13121"/>
        <dbReference type="ChEBI" id="CHEBI:15378"/>
        <dbReference type="ChEBI" id="CHEBI:30616"/>
        <dbReference type="ChEBI" id="CHEBI:36208"/>
        <dbReference type="ChEBI" id="CHEBI:145989"/>
        <dbReference type="ChEBI" id="CHEBI:456216"/>
        <dbReference type="EC" id="2.7.1.71"/>
    </reaction>
</comment>
<evidence type="ECO:0000256" key="8">
    <source>
        <dbReference type="ARBA" id="ARBA00022840"/>
    </source>
</evidence>
<feature type="binding site" evidence="11">
    <location>
        <position position="161"/>
    </location>
    <ligand>
        <name>substrate</name>
    </ligand>
</feature>
<evidence type="ECO:0000256" key="4">
    <source>
        <dbReference type="ARBA" id="ARBA00022605"/>
    </source>
</evidence>
<dbReference type="InterPro" id="IPR023000">
    <property type="entry name" value="Shikimate_kinase_CS"/>
</dbReference>
<evidence type="ECO:0000256" key="2">
    <source>
        <dbReference type="ARBA" id="ARBA00006997"/>
    </source>
</evidence>
<dbReference type="PRINTS" id="PR01100">
    <property type="entry name" value="SHIKIMTKNASE"/>
</dbReference>
<keyword evidence="6 11" id="KW-0547">Nucleotide-binding</keyword>
<dbReference type="GO" id="GO:0008652">
    <property type="term" value="P:amino acid biosynthetic process"/>
    <property type="evidence" value="ECO:0007669"/>
    <property type="project" value="UniProtKB-KW"/>
</dbReference>
<keyword evidence="11" id="KW-0460">Magnesium</keyword>
<dbReference type="PANTHER" id="PTHR21087:SF16">
    <property type="entry name" value="SHIKIMATE KINASE 1, CHLOROPLASTIC"/>
    <property type="match status" value="1"/>
</dbReference>
<dbReference type="GO" id="GO:0000287">
    <property type="term" value="F:magnesium ion binding"/>
    <property type="evidence" value="ECO:0007669"/>
    <property type="project" value="UniProtKB-UniRule"/>
</dbReference>
<dbReference type="Pfam" id="PF01202">
    <property type="entry name" value="SKI"/>
    <property type="match status" value="1"/>
</dbReference>
<feature type="binding site" evidence="11">
    <location>
        <position position="78"/>
    </location>
    <ligand>
        <name>substrate</name>
    </ligand>
</feature>
<keyword evidence="8 11" id="KW-0067">ATP-binding</keyword>
<keyword evidence="11" id="KW-0963">Cytoplasm</keyword>
<dbReference type="UniPathway" id="UPA00053">
    <property type="reaction ID" value="UER00088"/>
</dbReference>
<dbReference type="HAMAP" id="MF_00109">
    <property type="entry name" value="Shikimate_kinase"/>
    <property type="match status" value="1"/>
</dbReference>
<dbReference type="Gene3D" id="3.40.50.300">
    <property type="entry name" value="P-loop containing nucleotide triphosphate hydrolases"/>
    <property type="match status" value="1"/>
</dbReference>
<keyword evidence="4 11" id="KW-0028">Amino-acid biosynthesis</keyword>
<keyword evidence="9 11" id="KW-0057">Aromatic amino acid biosynthesis</keyword>
<reference evidence="12 13" key="1">
    <citation type="submission" date="2019-02" db="EMBL/GenBank/DDBJ databases">
        <title>Deep-cultivation of Planctomycetes and their phenomic and genomic characterization uncovers novel biology.</title>
        <authorList>
            <person name="Wiegand S."/>
            <person name="Jogler M."/>
            <person name="Boedeker C."/>
            <person name="Pinto D."/>
            <person name="Vollmers J."/>
            <person name="Rivas-Marin E."/>
            <person name="Kohn T."/>
            <person name="Peeters S.H."/>
            <person name="Heuer A."/>
            <person name="Rast P."/>
            <person name="Oberbeckmann S."/>
            <person name="Bunk B."/>
            <person name="Jeske O."/>
            <person name="Meyerdierks A."/>
            <person name="Storesund J.E."/>
            <person name="Kallscheuer N."/>
            <person name="Luecker S."/>
            <person name="Lage O.M."/>
            <person name="Pohl T."/>
            <person name="Merkel B.J."/>
            <person name="Hornburger P."/>
            <person name="Mueller R.-W."/>
            <person name="Bruemmer F."/>
            <person name="Labrenz M."/>
            <person name="Spormann A.M."/>
            <person name="Op Den Camp H."/>
            <person name="Overmann J."/>
            <person name="Amann R."/>
            <person name="Jetten M.S.M."/>
            <person name="Mascher T."/>
            <person name="Medema M.H."/>
            <person name="Devos D.P."/>
            <person name="Kaster A.-K."/>
            <person name="Ovreas L."/>
            <person name="Rohde M."/>
            <person name="Galperin M.Y."/>
            <person name="Jogler C."/>
        </authorList>
    </citation>
    <scope>NUCLEOTIDE SEQUENCE [LARGE SCALE GENOMIC DNA]</scope>
    <source>
        <strain evidence="12 13">Pla144</strain>
    </source>
</reference>
<keyword evidence="13" id="KW-1185">Reference proteome</keyword>
<dbReference type="InterPro" id="IPR000623">
    <property type="entry name" value="Shikimate_kinase/TSH1"/>
</dbReference>
<dbReference type="PROSITE" id="PS01128">
    <property type="entry name" value="SHIKIMATE_KINASE"/>
    <property type="match status" value="1"/>
</dbReference>
<comment type="cofactor">
    <cofactor evidence="11">
        <name>Mg(2+)</name>
        <dbReference type="ChEBI" id="CHEBI:18420"/>
    </cofactor>
    <text evidence="11">Binds 1 Mg(2+) ion per subunit.</text>
</comment>
<dbReference type="GO" id="GO:0004765">
    <property type="term" value="F:shikimate kinase activity"/>
    <property type="evidence" value="ECO:0007669"/>
    <property type="project" value="UniProtKB-UniRule"/>
</dbReference>
<comment type="function">
    <text evidence="11">Catalyzes the specific phosphorylation of the 3-hydroxyl group of shikimic acid using ATP as a cosubstrate.</text>
</comment>
<name>A0A5C6CMD7_9BACT</name>
<evidence type="ECO:0000256" key="10">
    <source>
        <dbReference type="ARBA" id="ARBA00048567"/>
    </source>
</evidence>
<dbReference type="SUPFAM" id="SSF52540">
    <property type="entry name" value="P-loop containing nucleoside triphosphate hydrolases"/>
    <property type="match status" value="1"/>
</dbReference>
<comment type="caution">
    <text evidence="12">The sequence shown here is derived from an EMBL/GenBank/DDBJ whole genome shotgun (WGS) entry which is preliminary data.</text>
</comment>
<evidence type="ECO:0000313" key="13">
    <source>
        <dbReference type="Proteomes" id="UP000318437"/>
    </source>
</evidence>
<comment type="subcellular location">
    <subcellularLocation>
        <location evidence="11">Cytoplasm</location>
    </subcellularLocation>
</comment>
<feature type="binding site" evidence="11">
    <location>
        <position position="36"/>
    </location>
    <ligand>
        <name>Mg(2+)</name>
        <dbReference type="ChEBI" id="CHEBI:18420"/>
    </ligand>
</feature>
<evidence type="ECO:0000256" key="3">
    <source>
        <dbReference type="ARBA" id="ARBA00012154"/>
    </source>
</evidence>
<dbReference type="PANTHER" id="PTHR21087">
    <property type="entry name" value="SHIKIMATE KINASE"/>
    <property type="match status" value="1"/>
</dbReference>
<dbReference type="InterPro" id="IPR027417">
    <property type="entry name" value="P-loop_NTPase"/>
</dbReference>
<dbReference type="CDD" id="cd00464">
    <property type="entry name" value="SK"/>
    <property type="match status" value="1"/>
</dbReference>
<proteinExistence type="inferred from homology"/>
<accession>A0A5C6CMD7</accession>
<evidence type="ECO:0000313" key="12">
    <source>
        <dbReference type="EMBL" id="TWU24491.1"/>
    </source>
</evidence>
<dbReference type="AlphaFoldDB" id="A0A5C6CMD7"/>
<evidence type="ECO:0000256" key="7">
    <source>
        <dbReference type="ARBA" id="ARBA00022777"/>
    </source>
</evidence>
<keyword evidence="7 11" id="KW-0418">Kinase</keyword>
<evidence type="ECO:0000256" key="6">
    <source>
        <dbReference type="ARBA" id="ARBA00022741"/>
    </source>
</evidence>
<dbReference type="EC" id="2.7.1.71" evidence="3 11"/>
<evidence type="ECO:0000256" key="5">
    <source>
        <dbReference type="ARBA" id="ARBA00022679"/>
    </source>
</evidence>
<feature type="binding site" evidence="11">
    <location>
        <begin position="32"/>
        <end position="37"/>
    </location>
    <ligand>
        <name>ATP</name>
        <dbReference type="ChEBI" id="CHEBI:30616"/>
    </ligand>
</feature>
<feature type="binding site" evidence="11">
    <location>
        <position position="54"/>
    </location>
    <ligand>
        <name>substrate</name>
    </ligand>
</feature>
<dbReference type="GO" id="GO:0009423">
    <property type="term" value="P:chorismate biosynthetic process"/>
    <property type="evidence" value="ECO:0007669"/>
    <property type="project" value="UniProtKB-UniRule"/>
</dbReference>
<dbReference type="InterPro" id="IPR031322">
    <property type="entry name" value="Shikimate/glucono_kinase"/>
</dbReference>
<protein>
    <recommendedName>
        <fullName evidence="3 11">Shikimate kinase</fullName>
        <shortName evidence="11">SK</shortName>
        <ecNumber evidence="3 11">2.7.1.71</ecNumber>
    </recommendedName>
</protein>
<evidence type="ECO:0000256" key="1">
    <source>
        <dbReference type="ARBA" id="ARBA00004842"/>
    </source>
</evidence>
<comment type="pathway">
    <text evidence="1 11">Metabolic intermediate biosynthesis; chorismate biosynthesis; chorismate from D-erythrose 4-phosphate and phosphoenolpyruvate: step 5/7.</text>
</comment>
<organism evidence="12 13">
    <name type="scientific">Bythopirellula polymerisocia</name>
    <dbReference type="NCBI Taxonomy" id="2528003"/>
    <lineage>
        <taxon>Bacteria</taxon>
        <taxon>Pseudomonadati</taxon>
        <taxon>Planctomycetota</taxon>
        <taxon>Planctomycetia</taxon>
        <taxon>Pirellulales</taxon>
        <taxon>Lacipirellulaceae</taxon>
        <taxon>Bythopirellula</taxon>
    </lineage>
</organism>
<feature type="binding site" evidence="11">
    <location>
        <position position="100"/>
    </location>
    <ligand>
        <name>substrate</name>
    </ligand>
</feature>
<dbReference type="EMBL" id="SJPS01000005">
    <property type="protein sequence ID" value="TWU24491.1"/>
    <property type="molecule type" value="Genomic_DNA"/>
</dbReference>
<sequence>MQNCLARNAAAHYALNMPPIDTRPIALIGLRGTGKTTVAQLLALRVGWDWVDADVEVELRAGKSIAAIFADDGETEFRDQETEVVAELCERAETVLALGGGAVLREANRRCLANCQAVVWLQASPETLARRLEADATTPGRRPNLTNHGGRTEIDALLAEREVIYRGCATLEVDTEEKQPAEIAEEIFAALGG</sequence>
<dbReference type="GO" id="GO:0005524">
    <property type="term" value="F:ATP binding"/>
    <property type="evidence" value="ECO:0007669"/>
    <property type="project" value="UniProtKB-UniRule"/>
</dbReference>
<feature type="binding site" evidence="11">
    <location>
        <position position="142"/>
    </location>
    <ligand>
        <name>ATP</name>
        <dbReference type="ChEBI" id="CHEBI:30616"/>
    </ligand>
</feature>
<gene>
    <name evidence="11 12" type="primary">aroK</name>
    <name evidence="12" type="ORF">Pla144_33750</name>
</gene>
<dbReference type="GO" id="GO:0009073">
    <property type="term" value="P:aromatic amino acid family biosynthetic process"/>
    <property type="evidence" value="ECO:0007669"/>
    <property type="project" value="UniProtKB-KW"/>
</dbReference>
<evidence type="ECO:0000256" key="9">
    <source>
        <dbReference type="ARBA" id="ARBA00023141"/>
    </source>
</evidence>
<dbReference type="GO" id="GO:0005829">
    <property type="term" value="C:cytosol"/>
    <property type="evidence" value="ECO:0007669"/>
    <property type="project" value="TreeGrafter"/>
</dbReference>
<keyword evidence="11" id="KW-0479">Metal-binding</keyword>
<comment type="similarity">
    <text evidence="2 11">Belongs to the shikimate kinase family.</text>
</comment>
<comment type="caution">
    <text evidence="11">Lacks conserved residue(s) required for the propagation of feature annotation.</text>
</comment>
<comment type="subunit">
    <text evidence="11">Monomer.</text>
</comment>
<dbReference type="Proteomes" id="UP000318437">
    <property type="component" value="Unassembled WGS sequence"/>
</dbReference>
<keyword evidence="5 11" id="KW-0808">Transferase</keyword>
<evidence type="ECO:0000256" key="11">
    <source>
        <dbReference type="HAMAP-Rule" id="MF_00109"/>
    </source>
</evidence>